<dbReference type="EMBL" id="DSVI01000004">
    <property type="protein sequence ID" value="HGT46806.1"/>
    <property type="molecule type" value="Genomic_DNA"/>
</dbReference>
<sequence length="98" mass="11444">MNEKKKLKIKIFDKEYSLLVENEEIAKELAIYVNKVMEETKEELPDQPAQTIAIIACLNIAYDLFLEKNKNREFLIQASDKVKRIKLLVKQTEMSDPS</sequence>
<organism evidence="1">
    <name type="scientific">Ignavibacterium album</name>
    <dbReference type="NCBI Taxonomy" id="591197"/>
    <lineage>
        <taxon>Bacteria</taxon>
        <taxon>Pseudomonadati</taxon>
        <taxon>Ignavibacteriota</taxon>
        <taxon>Ignavibacteria</taxon>
        <taxon>Ignavibacteriales</taxon>
        <taxon>Ignavibacteriaceae</taxon>
        <taxon>Ignavibacterium</taxon>
    </lineage>
</organism>
<dbReference type="InterPro" id="IPR036192">
    <property type="entry name" value="Cell_div_ZapA-like_sf"/>
</dbReference>
<evidence type="ECO:0000313" key="1">
    <source>
        <dbReference type="EMBL" id="HFI91424.1"/>
    </source>
</evidence>
<dbReference type="AlphaFoldDB" id="A0A7V2ZK36"/>
<dbReference type="RefSeq" id="WP_014560305.1">
    <property type="nucleotide sequence ID" value="NZ_BTUY01000064.1"/>
</dbReference>
<evidence type="ECO:0000313" key="2">
    <source>
        <dbReference type="EMBL" id="HGT46806.1"/>
    </source>
</evidence>
<gene>
    <name evidence="1" type="ORF">ENS31_07830</name>
    <name evidence="2" type="ORF">ENS56_02095</name>
</gene>
<reference evidence="1" key="1">
    <citation type="journal article" date="2020" name="mSystems">
        <title>Genome- and Community-Level Interaction Insights into Carbon Utilization and Element Cycling Functions of Hydrothermarchaeota in Hydrothermal Sediment.</title>
        <authorList>
            <person name="Zhou Z."/>
            <person name="Liu Y."/>
            <person name="Xu W."/>
            <person name="Pan J."/>
            <person name="Luo Z.H."/>
            <person name="Li M."/>
        </authorList>
    </citation>
    <scope>NUCLEOTIDE SEQUENCE [LARGE SCALE GENOMIC DNA]</scope>
    <source>
        <strain evidence="1">SpSt-479</strain>
        <strain evidence="2">SpSt-500</strain>
    </source>
</reference>
<keyword evidence="1" id="KW-0131">Cell cycle</keyword>
<protein>
    <submittedName>
        <fullName evidence="1">Cell division protein ZapA</fullName>
    </submittedName>
</protein>
<dbReference type="Pfam" id="PF05164">
    <property type="entry name" value="ZapA"/>
    <property type="match status" value="1"/>
</dbReference>
<name>A0A7V2ZK36_9BACT</name>
<comment type="caution">
    <text evidence="1">The sequence shown here is derived from an EMBL/GenBank/DDBJ whole genome shotgun (WGS) entry which is preliminary data.</text>
</comment>
<dbReference type="OMA" id="DDEAHTR"/>
<keyword evidence="1" id="KW-0132">Cell division</keyword>
<dbReference type="Gene3D" id="6.10.250.790">
    <property type="match status" value="1"/>
</dbReference>
<dbReference type="InterPro" id="IPR007838">
    <property type="entry name" value="Cell_div_ZapA-like"/>
</dbReference>
<accession>A0A7V2ZK36</accession>
<proteinExistence type="predicted"/>
<dbReference type="SUPFAM" id="SSF102829">
    <property type="entry name" value="Cell division protein ZapA-like"/>
    <property type="match status" value="1"/>
</dbReference>
<dbReference type="EMBL" id="DSUJ01000008">
    <property type="protein sequence ID" value="HFI91424.1"/>
    <property type="molecule type" value="Genomic_DNA"/>
</dbReference>
<dbReference type="GO" id="GO:0051301">
    <property type="term" value="P:cell division"/>
    <property type="evidence" value="ECO:0007669"/>
    <property type="project" value="UniProtKB-KW"/>
</dbReference>
<dbReference type="InterPro" id="IPR053712">
    <property type="entry name" value="Bac_CellDiv_Activator"/>
</dbReference>